<feature type="compositionally biased region" description="Polar residues" evidence="2">
    <location>
        <begin position="731"/>
        <end position="744"/>
    </location>
</feature>
<feature type="compositionally biased region" description="Polar residues" evidence="2">
    <location>
        <begin position="581"/>
        <end position="593"/>
    </location>
</feature>
<feature type="compositionally biased region" description="Low complexity" evidence="2">
    <location>
        <begin position="745"/>
        <end position="755"/>
    </location>
</feature>
<feature type="compositionally biased region" description="Acidic residues" evidence="2">
    <location>
        <begin position="450"/>
        <end position="462"/>
    </location>
</feature>
<dbReference type="PROSITE" id="PS51038">
    <property type="entry name" value="BAH"/>
    <property type="match status" value="1"/>
</dbReference>
<feature type="compositionally biased region" description="Polar residues" evidence="2">
    <location>
        <begin position="828"/>
        <end position="838"/>
    </location>
</feature>
<keyword evidence="1" id="KW-0175">Coiled coil</keyword>
<proteinExistence type="predicted"/>
<keyword evidence="4" id="KW-1185">Reference proteome</keyword>
<feature type="region of interest" description="Disordered" evidence="2">
    <location>
        <begin position="290"/>
        <end position="311"/>
    </location>
</feature>
<feature type="region of interest" description="Disordered" evidence="2">
    <location>
        <begin position="191"/>
        <end position="223"/>
    </location>
</feature>
<name>A0ABM1NC73_NICVS</name>
<dbReference type="InterPro" id="IPR001025">
    <property type="entry name" value="BAH_dom"/>
</dbReference>
<feature type="compositionally biased region" description="Polar residues" evidence="2">
    <location>
        <begin position="1124"/>
        <end position="1136"/>
    </location>
</feature>
<feature type="compositionally biased region" description="Basic and acidic residues" evidence="2">
    <location>
        <begin position="346"/>
        <end position="382"/>
    </location>
</feature>
<organism evidence="4 5">
    <name type="scientific">Nicrophorus vespilloides</name>
    <name type="common">Boreal carrion beetle</name>
    <dbReference type="NCBI Taxonomy" id="110193"/>
    <lineage>
        <taxon>Eukaryota</taxon>
        <taxon>Metazoa</taxon>
        <taxon>Ecdysozoa</taxon>
        <taxon>Arthropoda</taxon>
        <taxon>Hexapoda</taxon>
        <taxon>Insecta</taxon>
        <taxon>Pterygota</taxon>
        <taxon>Neoptera</taxon>
        <taxon>Endopterygota</taxon>
        <taxon>Coleoptera</taxon>
        <taxon>Polyphaga</taxon>
        <taxon>Staphyliniformia</taxon>
        <taxon>Silphidae</taxon>
        <taxon>Nicrophorinae</taxon>
        <taxon>Nicrophorus</taxon>
    </lineage>
</organism>
<dbReference type="GeneID" id="108568055"/>
<dbReference type="Proteomes" id="UP000695000">
    <property type="component" value="Unplaced"/>
</dbReference>
<evidence type="ECO:0000259" key="3">
    <source>
        <dbReference type="PROSITE" id="PS51038"/>
    </source>
</evidence>
<sequence>MRSQKTAEKKPVKGVKMKASQLAVKKKKINLTKEMEASISETISSVIKAKPGSSKSESPTTKKVAANAKKKKASPGRPRLRNLPVRKLEVVKKVLPRKKLVVKKDLPKVTVTKRATRVVKKVPPPKVTKVKPVKSKDKKAVPEKKVKKIEESKRLKLRPSKVEPMKTRAVSNVKPKTIIKHKILKRQPLKKPVKIVKPIKKEKESSPSVEEEQPPKEEPKKTQVVVKKAKAKYNTKSKVNEQRKMKLYNFWNGPKRHRVASLNALAKVHCLYENESRSHLLDQMDIKPETVVKRSSPSPSPPLIKTENEASTRTLRCVPGLRAVGKMWDMHDTTSSSEDFSEAEYEPEKERIKEREKNKEKEKNREKAREKAKEKEKEKEELAEKDEDADEIEEVKREEKKPVKKRKRTELIMDLKDMVVRKRMASLNASAILAASYSVEKRGFGGYSDSETDSETSEEYNSDEGVRTRKRTTYESDVKKEEIIEVRATPNKKVSVILNQDTDVTITGVYVNSTTRSTHHEGYCSIAGMQYRISATSHTQTAATAVATETILQSSSSTTTQENTNIETPPSKSYTPLDALSNMQPPAGTSSSGVPLGHHHLPPHSQMSPLGRRGHGCPSSAFSAPPCGSHLPPTDHGYMQGNNFFHSTRLCNIHNGSKYKNTVRFIHILTTRARYYQPAGPLISVPHGHSQPPIGGKSVPLSESSPSAETPPIHQPPPPSSAGDSSDSEVIITSVTTAKEASSHQQQQQQQHQQAVPPPPPPQQYRLSHYPQSPAYPYGFSPQYYSAPPPAPAYAHDICYPPYKLYGRYHRFPPQYYSPASPEMYNPAPQSSTNQQVVSATPASNSSSYPAPAPGGPSTLIETYPTHHAPIIEASYQPPPPSHFYSGYAPSACYTHPTPTRPLNYTTYQSCPCPMQSCSKNGLTGPLAGISKRSNISIAKESVPLPPVALALPQEPASATGPPSPARGSAGMPPPPSPAGATYQPPPPKQETPGSPDLQLSTEKRRKARVGKAMVRNTIANNNNTMLLMCQQPTFLENVKREVESPKETTISTTITATTTDLKKIGEIAVEKPDVVVRKEEPVKVEIPPEPCQKTVAETVKVKNMKRKLSLKESPKSETADSPPKQTKTIQEQKANGSYKDLIKKTPCSIVKINNGKRKLITDGGRKLFHRMRLKKANKRKLLNGKRFRQHTKTSTPLSASSHNAKQNLKLKRLNKRVQEAKSNVDKTIDSVINEVCSTSSATDNNNVRSNVDRTIDSVVSEISRTGKVAADTAPALRIDKCKKEAEASLLPSTATKKSVKTTAKGHRAEAVKSAGKRTTAAAAAKSKEVFPQPLKAVPRRSAQLRWSNGWRWEGEPFESKVFLNSDAAVVSRNCYPAMRHEEGDIIRQRDCVLLKAGPRKNDLPYVAKIASLWENPDDGEMMMSLLWYYRPEHTEHGRQPTDQSDEVFASRHKDSNSVACIEDKCYVLTFNEYCRYRKKLRRVQEGVEDAGPCIPKPELYPRDDRQPPISLQMSPDLVFFCRRVYDFRQKRIVKNPS</sequence>
<dbReference type="RefSeq" id="XP_017784423.1">
    <property type="nucleotide sequence ID" value="XM_017928934.1"/>
</dbReference>
<evidence type="ECO:0000313" key="4">
    <source>
        <dbReference type="Proteomes" id="UP000695000"/>
    </source>
</evidence>
<feature type="compositionally biased region" description="Low complexity" evidence="2">
    <location>
        <begin position="953"/>
        <end position="971"/>
    </location>
</feature>
<feature type="region of interest" description="Disordered" evidence="2">
    <location>
        <begin position="120"/>
        <end position="145"/>
    </location>
</feature>
<evidence type="ECO:0000256" key="1">
    <source>
        <dbReference type="SAM" id="Coils"/>
    </source>
</evidence>
<dbReference type="InterPro" id="IPR043151">
    <property type="entry name" value="BAH_sf"/>
</dbReference>
<feature type="compositionally biased region" description="Pro residues" evidence="2">
    <location>
        <begin position="972"/>
        <end position="990"/>
    </location>
</feature>
<feature type="region of interest" description="Disordered" evidence="2">
    <location>
        <begin position="953"/>
        <end position="1011"/>
    </location>
</feature>
<feature type="region of interest" description="Disordered" evidence="2">
    <location>
        <begin position="44"/>
        <end position="82"/>
    </location>
</feature>
<feature type="compositionally biased region" description="Low complexity" evidence="2">
    <location>
        <begin position="553"/>
        <end position="568"/>
    </location>
</feature>
<protein>
    <submittedName>
        <fullName evidence="5">Histone acetyltransferase KAT6A isoform X1</fullName>
    </submittedName>
</protein>
<feature type="region of interest" description="Disordered" evidence="2">
    <location>
        <begin position="553"/>
        <end position="599"/>
    </location>
</feature>
<feature type="region of interest" description="Disordered" evidence="2">
    <location>
        <begin position="328"/>
        <end position="405"/>
    </location>
</feature>
<feature type="compositionally biased region" description="Basic and acidic residues" evidence="2">
    <location>
        <begin position="1110"/>
        <end position="1119"/>
    </location>
</feature>
<feature type="region of interest" description="Disordered" evidence="2">
    <location>
        <begin position="1"/>
        <end position="21"/>
    </location>
</feature>
<dbReference type="PANTHER" id="PTHR46576:SF1">
    <property type="entry name" value="BROMO ADJACENT HOMOLOGY DOMAIN-CONTAINING 1 PROTEIN"/>
    <property type="match status" value="1"/>
</dbReference>
<feature type="compositionally biased region" description="Basic and acidic residues" evidence="2">
    <location>
        <begin position="134"/>
        <end position="145"/>
    </location>
</feature>
<feature type="region of interest" description="Disordered" evidence="2">
    <location>
        <begin position="443"/>
        <end position="466"/>
    </location>
</feature>
<feature type="region of interest" description="Disordered" evidence="2">
    <location>
        <begin position="825"/>
        <end position="854"/>
    </location>
</feature>
<feature type="coiled-coil region" evidence="1">
    <location>
        <begin position="1204"/>
        <end position="1231"/>
    </location>
</feature>
<reference evidence="5" key="1">
    <citation type="submission" date="2025-08" db="UniProtKB">
        <authorList>
            <consortium name="RefSeq"/>
        </authorList>
    </citation>
    <scope>IDENTIFICATION</scope>
    <source>
        <tissue evidence="5">Whole Larva</tissue>
    </source>
</reference>
<dbReference type="InterPro" id="IPR053032">
    <property type="entry name" value="BAH_domain-containing"/>
</dbReference>
<feature type="region of interest" description="Disordered" evidence="2">
    <location>
        <begin position="684"/>
        <end position="772"/>
    </location>
</feature>
<dbReference type="SMART" id="SM00439">
    <property type="entry name" value="BAH"/>
    <property type="match status" value="1"/>
</dbReference>
<feature type="compositionally biased region" description="Basic residues" evidence="2">
    <location>
        <begin position="68"/>
        <end position="80"/>
    </location>
</feature>
<evidence type="ECO:0000256" key="2">
    <source>
        <dbReference type="SAM" id="MobiDB-lite"/>
    </source>
</evidence>
<feature type="compositionally biased region" description="Basic and acidic residues" evidence="2">
    <location>
        <begin position="1"/>
        <end position="11"/>
    </location>
</feature>
<dbReference type="Gene3D" id="2.30.30.490">
    <property type="match status" value="1"/>
</dbReference>
<feature type="region of interest" description="Disordered" evidence="2">
    <location>
        <begin position="1106"/>
        <end position="1138"/>
    </location>
</feature>
<feature type="compositionally biased region" description="Low complexity" evidence="2">
    <location>
        <begin position="839"/>
        <end position="850"/>
    </location>
</feature>
<feature type="compositionally biased region" description="Acidic residues" evidence="2">
    <location>
        <begin position="383"/>
        <end position="393"/>
    </location>
</feature>
<dbReference type="PANTHER" id="PTHR46576">
    <property type="entry name" value="BROMO ADJACENT HOMOLOGY DOMAIN-CONTAINING 1 PROTEIN"/>
    <property type="match status" value="1"/>
</dbReference>
<accession>A0ABM1NC73</accession>
<dbReference type="Pfam" id="PF01426">
    <property type="entry name" value="BAH"/>
    <property type="match status" value="1"/>
</dbReference>
<evidence type="ECO:0000313" key="5">
    <source>
        <dbReference type="RefSeq" id="XP_017784423.1"/>
    </source>
</evidence>
<gene>
    <name evidence="5" type="primary">LOC108568055</name>
</gene>
<feature type="domain" description="BAH" evidence="3">
    <location>
        <begin position="1385"/>
        <end position="1537"/>
    </location>
</feature>